<dbReference type="GO" id="GO:0003677">
    <property type="term" value="F:DNA binding"/>
    <property type="evidence" value="ECO:0007669"/>
    <property type="project" value="InterPro"/>
</dbReference>
<reference evidence="1" key="1">
    <citation type="submission" date="2013-07" db="EMBL/GenBank/DDBJ databases">
        <title>Midgut Transcriptome Profiling of Anoplphora glabripennis, a Lignocellulose Degrading, Wood-Boring Cerambycid.</title>
        <authorList>
            <person name="Scully E.D."/>
            <person name="Hoover K."/>
            <person name="Carlson J.E."/>
            <person name="Tien M."/>
            <person name="Geib S.M."/>
        </authorList>
    </citation>
    <scope>NUCLEOTIDE SEQUENCE</scope>
</reference>
<organism evidence="1">
    <name type="scientific">Anoplophora glabripennis</name>
    <name type="common">Asian longhorn beetle</name>
    <name type="synonym">Anoplophora nobilis</name>
    <dbReference type="NCBI Taxonomy" id="217634"/>
    <lineage>
        <taxon>Eukaryota</taxon>
        <taxon>Metazoa</taxon>
        <taxon>Ecdysozoa</taxon>
        <taxon>Arthropoda</taxon>
        <taxon>Hexapoda</taxon>
        <taxon>Insecta</taxon>
        <taxon>Pterygota</taxon>
        <taxon>Neoptera</taxon>
        <taxon>Endopterygota</taxon>
        <taxon>Coleoptera</taxon>
        <taxon>Polyphaga</taxon>
        <taxon>Cucujiformia</taxon>
        <taxon>Chrysomeloidea</taxon>
        <taxon>Cerambycidae</taxon>
        <taxon>Lamiinae</taxon>
        <taxon>Lamiini</taxon>
        <taxon>Anoplophora</taxon>
    </lineage>
</organism>
<dbReference type="InterPro" id="IPR011010">
    <property type="entry name" value="DNA_brk_join_enz"/>
</dbReference>
<evidence type="ECO:0008006" key="2">
    <source>
        <dbReference type="Google" id="ProtNLM"/>
    </source>
</evidence>
<dbReference type="AlphaFoldDB" id="V5I9S5"/>
<protein>
    <recommendedName>
        <fullName evidence="2">Tyr recombinase domain-containing protein</fullName>
    </recommendedName>
</protein>
<evidence type="ECO:0000313" key="1">
    <source>
        <dbReference type="EMBL" id="JAB66041.1"/>
    </source>
</evidence>
<accession>V5I9S5</accession>
<dbReference type="SUPFAM" id="SSF56349">
    <property type="entry name" value="DNA breaking-rejoining enzymes"/>
    <property type="match status" value="1"/>
</dbReference>
<dbReference type="EMBL" id="GALX01002425">
    <property type="protein sequence ID" value="JAB66041.1"/>
    <property type="molecule type" value="Transcribed_RNA"/>
</dbReference>
<proteinExistence type="predicted"/>
<sequence>MIKSTLQSNNNVDISKYCKLTTILKRNGYMPKKYAIFTSTHISDFSNNAPDEVYLMAKVVVFGIAEACRICEISQVRLDDIEDSGTLLIVKLKQTKNDVNRRFVVTEEYVKFYLMYT</sequence>
<name>V5I9S5_ANOGL</name>